<comment type="cofactor">
    <cofactor evidence="1">
        <name>Fe cation</name>
        <dbReference type="ChEBI" id="CHEBI:24875"/>
    </cofactor>
</comment>
<dbReference type="Pfam" id="PF05721">
    <property type="entry name" value="PhyH"/>
    <property type="match status" value="1"/>
</dbReference>
<proteinExistence type="predicted"/>
<gene>
    <name evidence="3" type="primary">LOC106163705</name>
</gene>
<keyword evidence="2" id="KW-1185">Reference proteome</keyword>
<dbReference type="InterPro" id="IPR008775">
    <property type="entry name" value="Phytyl_CoA_dOase-like"/>
</dbReference>
<dbReference type="AlphaFoldDB" id="A0A1S3IF12"/>
<dbReference type="RefSeq" id="XP_013396822.1">
    <property type="nucleotide sequence ID" value="XM_013541368.1"/>
</dbReference>
<sequence>MGESVRTTDGTGYQYTDNFDVTDEVKEQFDRDGFIILRNFLDTEEVATLRTALEQDKTLEDNYYTRDDGEGNQAKMANWNHPVDDITGMIGRSDKAAGTMEKLLGGEVYQYHAKVVMKEPFTGGAFVWHQDYGDWYHYGNLFPNMATVWIAVDRADRTNGCLQILLGSHQAGRLEHVKVGEQAGADPERVELLAKTCPLTYVQLDPGDALIFHCNLVHRSDQNHSQNRRWAYLVCYNRASNDPVYKHHYPNYTPLIKVPNSRIKECDTKTSTEGKFFFKDPLTSRPSKIRCKTIVPTIKLFCSRQQAHPVVREKHAIIYTMGSE</sequence>
<evidence type="ECO:0000313" key="2">
    <source>
        <dbReference type="Proteomes" id="UP000085678"/>
    </source>
</evidence>
<accession>A0A1S3IF12</accession>
<dbReference type="SUPFAM" id="SSF51197">
    <property type="entry name" value="Clavaminate synthase-like"/>
    <property type="match status" value="1"/>
</dbReference>
<organism evidence="2 3">
    <name type="scientific">Lingula anatina</name>
    <name type="common">Brachiopod</name>
    <name type="synonym">Lingula unguis</name>
    <dbReference type="NCBI Taxonomy" id="7574"/>
    <lineage>
        <taxon>Eukaryota</taxon>
        <taxon>Metazoa</taxon>
        <taxon>Spiralia</taxon>
        <taxon>Lophotrochozoa</taxon>
        <taxon>Brachiopoda</taxon>
        <taxon>Linguliformea</taxon>
        <taxon>Lingulata</taxon>
        <taxon>Lingulida</taxon>
        <taxon>Linguloidea</taxon>
        <taxon>Lingulidae</taxon>
        <taxon>Lingula</taxon>
    </lineage>
</organism>
<dbReference type="OrthoDB" id="445007at2759"/>
<name>A0A1S3IF12_LINAN</name>
<dbReference type="Gene3D" id="2.60.120.620">
    <property type="entry name" value="q2cbj1_9rhob like domain"/>
    <property type="match status" value="1"/>
</dbReference>
<protein>
    <submittedName>
        <fullName evidence="3">Uncharacterized protein LOC106163705</fullName>
    </submittedName>
</protein>
<dbReference type="Proteomes" id="UP000085678">
    <property type="component" value="Unplaced"/>
</dbReference>
<dbReference type="GeneID" id="106163705"/>
<dbReference type="KEGG" id="lak:106163705"/>
<evidence type="ECO:0000256" key="1">
    <source>
        <dbReference type="ARBA" id="ARBA00001962"/>
    </source>
</evidence>
<dbReference type="PANTHER" id="PTHR20883:SF51">
    <property type="entry name" value="PHYTANOYL-COA HYDROXYLASE"/>
    <property type="match status" value="1"/>
</dbReference>
<evidence type="ECO:0000313" key="3">
    <source>
        <dbReference type="RefSeq" id="XP_013396822.1"/>
    </source>
</evidence>
<dbReference type="InParanoid" id="A0A1S3IF12"/>
<reference evidence="3" key="1">
    <citation type="submission" date="2025-08" db="UniProtKB">
        <authorList>
            <consortium name="RefSeq"/>
        </authorList>
    </citation>
    <scope>IDENTIFICATION</scope>
    <source>
        <tissue evidence="3">Gonads</tissue>
    </source>
</reference>
<dbReference type="PANTHER" id="PTHR20883">
    <property type="entry name" value="PHYTANOYL-COA DIOXYGENASE DOMAIN CONTAINING 1"/>
    <property type="match status" value="1"/>
</dbReference>